<reference evidence="3" key="1">
    <citation type="submission" date="2016-08" db="EMBL/GenBank/DDBJ databases">
        <title>Complete genome of Cloacibacillus porcorum.</title>
        <authorList>
            <person name="Looft T."/>
            <person name="Bayles D.O."/>
            <person name="Alt D.P."/>
        </authorList>
    </citation>
    <scope>NUCLEOTIDE SEQUENCE [LARGE SCALE GENOMIC DNA]</scope>
    <source>
        <strain evidence="3">CL-84</strain>
    </source>
</reference>
<keyword evidence="1" id="KW-0812">Transmembrane</keyword>
<name>A0A1B2I550_9BACT</name>
<sequence>MEFWGVSVILRFCYPFIHLIFILMDCLKKLKNRYFIGAERCRLFLRYGGLFCLLFCLLAVPWRAEGFSTIDFYRAAKKYKSVNPFGAAVHCSHETGDWQSRLWREGKNGAGIKANKAWKTLGMPYIDILSEEHIGGKSVMVRSSFRKYRSLKKFLGDYSRKIRDDYPISAKHNNNIWGYLGGLYKGRYGKWATDHRYFEKLALKAVKLAPEIYGRAWKKKLHRQFETAKGFGILEKWQERAIETAMGGGL</sequence>
<keyword evidence="1" id="KW-0472">Membrane</keyword>
<dbReference type="Gene3D" id="1.10.530.10">
    <property type="match status" value="1"/>
</dbReference>
<feature type="transmembrane region" description="Helical" evidence="1">
    <location>
        <begin position="44"/>
        <end position="62"/>
    </location>
</feature>
<keyword evidence="1" id="KW-1133">Transmembrane helix</keyword>
<protein>
    <recommendedName>
        <fullName evidence="2">Mannosyl-glycoprotein endo-beta-N-acetylglucosamidase-like domain-containing protein</fullName>
    </recommendedName>
</protein>
<dbReference type="Pfam" id="PF01832">
    <property type="entry name" value="Glucosaminidase"/>
    <property type="match status" value="1"/>
</dbReference>
<proteinExistence type="predicted"/>
<dbReference type="OrthoDB" id="5309at2"/>
<dbReference type="InterPro" id="IPR002901">
    <property type="entry name" value="MGlyc_endo_b_GlcNAc-like_dom"/>
</dbReference>
<accession>A0A1B2I550</accession>
<evidence type="ECO:0000259" key="2">
    <source>
        <dbReference type="Pfam" id="PF01832"/>
    </source>
</evidence>
<evidence type="ECO:0000313" key="3">
    <source>
        <dbReference type="EMBL" id="ANZ45094.1"/>
    </source>
</evidence>
<feature type="transmembrane region" description="Helical" evidence="1">
    <location>
        <begin position="6"/>
        <end position="24"/>
    </location>
</feature>
<evidence type="ECO:0000256" key="1">
    <source>
        <dbReference type="SAM" id="Phobius"/>
    </source>
</evidence>
<dbReference type="Proteomes" id="UP000093044">
    <property type="component" value="Chromosome"/>
</dbReference>
<organism evidence="3 4">
    <name type="scientific">Cloacibacillus porcorum</name>
    <dbReference type="NCBI Taxonomy" id="1197717"/>
    <lineage>
        <taxon>Bacteria</taxon>
        <taxon>Thermotogati</taxon>
        <taxon>Synergistota</taxon>
        <taxon>Synergistia</taxon>
        <taxon>Synergistales</taxon>
        <taxon>Synergistaceae</taxon>
        <taxon>Cloacibacillus</taxon>
    </lineage>
</organism>
<dbReference type="STRING" id="1197717.BED41_08390"/>
<keyword evidence="4" id="KW-1185">Reference proteome</keyword>
<dbReference type="EMBL" id="CP016757">
    <property type="protein sequence ID" value="ANZ45094.1"/>
    <property type="molecule type" value="Genomic_DNA"/>
</dbReference>
<gene>
    <name evidence="3" type="ORF">BED41_08390</name>
</gene>
<evidence type="ECO:0000313" key="4">
    <source>
        <dbReference type="Proteomes" id="UP000093044"/>
    </source>
</evidence>
<dbReference type="GO" id="GO:0004040">
    <property type="term" value="F:amidase activity"/>
    <property type="evidence" value="ECO:0007669"/>
    <property type="project" value="InterPro"/>
</dbReference>
<dbReference type="KEGG" id="cpor:BED41_08390"/>
<dbReference type="AlphaFoldDB" id="A0A1B2I550"/>
<feature type="domain" description="Mannosyl-glycoprotein endo-beta-N-acetylglucosamidase-like" evidence="2">
    <location>
        <begin position="73"/>
        <end position="202"/>
    </location>
</feature>